<evidence type="ECO:0000256" key="3">
    <source>
        <dbReference type="ARBA" id="ARBA00022989"/>
    </source>
</evidence>
<evidence type="ECO:0000256" key="5">
    <source>
        <dbReference type="SAM" id="Phobius"/>
    </source>
</evidence>
<comment type="caution">
    <text evidence="7">The sequence shown here is derived from an EMBL/GenBank/DDBJ whole genome shotgun (WGS) entry which is preliminary data.</text>
</comment>
<evidence type="ECO:0000256" key="4">
    <source>
        <dbReference type="ARBA" id="ARBA00023136"/>
    </source>
</evidence>
<gene>
    <name evidence="7" type="ORF">NG800_010925</name>
</gene>
<keyword evidence="3 5" id="KW-1133">Transmembrane helix</keyword>
<feature type="transmembrane region" description="Helical" evidence="5">
    <location>
        <begin position="47"/>
        <end position="67"/>
    </location>
</feature>
<keyword evidence="2 5" id="KW-0812">Transmembrane</keyword>
<comment type="subcellular location">
    <subcellularLocation>
        <location evidence="1">Membrane</location>
        <topology evidence="1">Multi-pass membrane protein</topology>
    </subcellularLocation>
</comment>
<evidence type="ECO:0000259" key="6">
    <source>
        <dbReference type="Pfam" id="PF07291"/>
    </source>
</evidence>
<evidence type="ECO:0000313" key="8">
    <source>
        <dbReference type="Proteomes" id="UP001204439"/>
    </source>
</evidence>
<protein>
    <recommendedName>
        <fullName evidence="6">Methylamine utilisation protein MauE domain-containing protein</fullName>
    </recommendedName>
</protein>
<feature type="transmembrane region" description="Helical" evidence="5">
    <location>
        <begin position="117"/>
        <end position="134"/>
    </location>
</feature>
<dbReference type="Proteomes" id="UP001204439">
    <property type="component" value="Unassembled WGS sequence"/>
</dbReference>
<keyword evidence="4 5" id="KW-0472">Membrane</keyword>
<proteinExistence type="predicted"/>
<accession>A0ABU4JIB1</accession>
<evidence type="ECO:0000313" key="7">
    <source>
        <dbReference type="EMBL" id="MDW8549426.1"/>
    </source>
</evidence>
<organism evidence="7 8">
    <name type="scientific">Epilithonimonas ginsengisoli</name>
    <dbReference type="NCBI Taxonomy" id="1245592"/>
    <lineage>
        <taxon>Bacteria</taxon>
        <taxon>Pseudomonadati</taxon>
        <taxon>Bacteroidota</taxon>
        <taxon>Flavobacteriia</taxon>
        <taxon>Flavobacteriales</taxon>
        <taxon>Weeksellaceae</taxon>
        <taxon>Chryseobacterium group</taxon>
        <taxon>Epilithonimonas</taxon>
    </lineage>
</organism>
<evidence type="ECO:0000256" key="1">
    <source>
        <dbReference type="ARBA" id="ARBA00004141"/>
    </source>
</evidence>
<dbReference type="EMBL" id="JAMXLT020000018">
    <property type="protein sequence ID" value="MDW8549426.1"/>
    <property type="molecule type" value="Genomic_DNA"/>
</dbReference>
<feature type="transmembrane region" description="Helical" evidence="5">
    <location>
        <begin position="146"/>
        <end position="164"/>
    </location>
</feature>
<feature type="transmembrane region" description="Helical" evidence="5">
    <location>
        <begin position="74"/>
        <end position="92"/>
    </location>
</feature>
<dbReference type="InterPro" id="IPR009908">
    <property type="entry name" value="Methylamine_util_MauE"/>
</dbReference>
<dbReference type="RefSeq" id="WP_063970340.1">
    <property type="nucleotide sequence ID" value="NZ_JAMXLT020000018.1"/>
</dbReference>
<keyword evidence="8" id="KW-1185">Reference proteome</keyword>
<sequence length="491" mass="56915">MRKFALLFTSFVTYFFILLFVYASVSKLMDFENFQVQIAQSPVMSPYAGLASYAVIIIELFFAGLLVSEATRLLGLYCSLGLMTSFSVYIYVTLNYSESVPCSCGGILEKLGWREHLIFNIVCVIILTISIIIFEKFKDKRSVQYVCKIIMTVLVSGLFVVFTYRSSVYVIKKENNFTRKFIPHAIDYPKMTDLKNNSFYFAGSLNDTLYLGNTTAPLIMGKLAPEFDHLILDTLDIDNKNLAFSSIRLQVEYPNYMISDGRVPVIFEGIFPQNSATSKMTEKLFFSQLLWIGPSHYIFRTHHKLKNENTVGSVMLNNKNDKVKFNHQFLEKQIDGLFDTDGILVKDGKTQEFIYTYFYRNEYRRINRDLKFLGNGRTIDSTSTAQIEVKKTKNGEIKMIRPPLKVNSLQYAYDGLLFNVSNLKGKHESDNIWKKSSIIDVYDYRKNDYLYSFPVQNVDGNKVRDILVTEQYFYVLISNDIMKYKRMYKPR</sequence>
<reference evidence="7 8" key="1">
    <citation type="submission" date="2023-11" db="EMBL/GenBank/DDBJ databases">
        <title>First isolation, identification, and characterization of non-pathogenic Epilithonimonas ginsengisoli isolated from diseased farmed rainbow trout (Oncorhynchus mykiss) in Chile.</title>
        <authorList>
            <person name="Miranda C.D."/>
            <person name="Irgang R."/>
            <person name="Concha C."/>
            <person name="Rojas R."/>
            <person name="Avendano R."/>
        </authorList>
    </citation>
    <scope>NUCLEOTIDE SEQUENCE [LARGE SCALE GENOMIC DNA]</scope>
    <source>
        <strain evidence="7 8">FP99</strain>
    </source>
</reference>
<feature type="domain" description="Methylamine utilisation protein MauE" evidence="6">
    <location>
        <begin position="8"/>
        <end position="131"/>
    </location>
</feature>
<evidence type="ECO:0000256" key="2">
    <source>
        <dbReference type="ARBA" id="ARBA00022692"/>
    </source>
</evidence>
<name>A0ABU4JIB1_9FLAO</name>
<dbReference type="Pfam" id="PF07291">
    <property type="entry name" value="MauE"/>
    <property type="match status" value="1"/>
</dbReference>